<feature type="domain" description="UPF0033" evidence="5">
    <location>
        <begin position="9"/>
        <end position="33"/>
    </location>
</feature>
<comment type="function">
    <text evidence="4">Sulfur carrier protein involved in sulfur trafficking in the cell. Part of a sulfur-relay system required for 2-thiolation during synthesis of 2-thiouridine of the modified wobble base 5-methylaminomethyl-2-thiouridine (mnm(5)s(2)U) in tRNA. Interacts with IscS and stimulates its cysteine desulfurase activity. Accepts an activated sulfur from IscS, which is then transferred to TusD, and thus determines the direction of sulfur flow from IscS to 2-thiouridine formation. Also appears to be involved in sulfur transfer for the biosynthesis of molybdopterin.</text>
</comment>
<dbReference type="PANTHER" id="PTHR33279">
    <property type="entry name" value="SULFUR CARRIER PROTEIN YEDF-RELATED"/>
    <property type="match status" value="1"/>
</dbReference>
<name>A0AAJ5PTZ0_9GAMM</name>
<evidence type="ECO:0000313" key="6">
    <source>
        <dbReference type="EMBL" id="WAI18824.1"/>
    </source>
</evidence>
<dbReference type="AlphaFoldDB" id="A0AAJ5PTZ0"/>
<dbReference type="InterPro" id="IPR022931">
    <property type="entry name" value="Sulphur_carrier_TusA"/>
</dbReference>
<gene>
    <name evidence="4 6" type="primary">tusA</name>
    <name evidence="6" type="ORF">OW720_02310</name>
</gene>
<proteinExistence type="inferred from homology"/>
<evidence type="ECO:0000256" key="4">
    <source>
        <dbReference type="HAMAP-Rule" id="MF_00413"/>
    </source>
</evidence>
<dbReference type="EMBL" id="CP113406">
    <property type="protein sequence ID" value="WAI18824.1"/>
    <property type="molecule type" value="Genomic_DNA"/>
</dbReference>
<accession>A0AAJ5PTZ0</accession>
<dbReference type="NCBIfam" id="NF001423">
    <property type="entry name" value="PRK00299.1"/>
    <property type="match status" value="1"/>
</dbReference>
<comment type="similarity">
    <text evidence="1 4">Belongs to the sulfur carrier protein TusA family.</text>
</comment>
<comment type="pathway">
    <text evidence="4">tRNA modification.</text>
</comment>
<keyword evidence="3 4" id="KW-0819">tRNA processing</keyword>
<comment type="subcellular location">
    <subcellularLocation>
        <location evidence="4">Cytoplasm</location>
    </subcellularLocation>
</comment>
<evidence type="ECO:0000256" key="1">
    <source>
        <dbReference type="ARBA" id="ARBA00008984"/>
    </source>
</evidence>
<reference evidence="6" key="1">
    <citation type="submission" date="2022-11" db="EMBL/GenBank/DDBJ databases">
        <title>The whole genome sequencing of pests is an important tool to study the evolution of the plant-insect interaction and insecticide resistance.</title>
        <authorList>
            <person name="Kananovich Y."/>
        </authorList>
    </citation>
    <scope>NUCLEOTIDE SEQUENCE</scope>
    <source>
        <strain evidence="6">BSU_Bre_2018</strain>
    </source>
</reference>
<dbReference type="Pfam" id="PF01206">
    <property type="entry name" value="TusA"/>
    <property type="match status" value="1"/>
</dbReference>
<evidence type="ECO:0000256" key="2">
    <source>
        <dbReference type="ARBA" id="ARBA00022490"/>
    </source>
</evidence>
<dbReference type="Gene3D" id="3.30.110.40">
    <property type="entry name" value="TusA-like domain"/>
    <property type="match status" value="1"/>
</dbReference>
<dbReference type="Proteomes" id="UP001163440">
    <property type="component" value="Chromosome"/>
</dbReference>
<comment type="subunit">
    <text evidence="4">Interacts with IscS.</text>
</comment>
<dbReference type="GO" id="GO:0097163">
    <property type="term" value="F:sulfur carrier activity"/>
    <property type="evidence" value="ECO:0007669"/>
    <property type="project" value="UniProtKB-UniRule"/>
</dbReference>
<evidence type="ECO:0000259" key="5">
    <source>
        <dbReference type="PROSITE" id="PS01148"/>
    </source>
</evidence>
<dbReference type="GO" id="GO:0005737">
    <property type="term" value="C:cytoplasm"/>
    <property type="evidence" value="ECO:0007669"/>
    <property type="project" value="UniProtKB-SubCell"/>
</dbReference>
<dbReference type="PROSITE" id="PS01148">
    <property type="entry name" value="UPF0033"/>
    <property type="match status" value="1"/>
</dbReference>
<dbReference type="InterPro" id="IPR001455">
    <property type="entry name" value="TusA-like"/>
</dbReference>
<dbReference type="SUPFAM" id="SSF64307">
    <property type="entry name" value="SirA-like"/>
    <property type="match status" value="1"/>
</dbReference>
<keyword evidence="2 4" id="KW-0963">Cytoplasm</keyword>
<dbReference type="PANTHER" id="PTHR33279:SF2">
    <property type="entry name" value="SULFUR CARRIER PROTEIN TUSA"/>
    <property type="match status" value="1"/>
</dbReference>
<keyword evidence="6" id="KW-0808">Transferase</keyword>
<evidence type="ECO:0000313" key="7">
    <source>
        <dbReference type="Proteomes" id="UP001163440"/>
    </source>
</evidence>
<sequence>MKKKHNLILNLIGLRCPEPIMIIRKTLRSMKKNEKILVLSDDPSTKRDIPNFCYFMEHQLLENKIKTKPYYYLLKKGL</sequence>
<dbReference type="GO" id="GO:0002143">
    <property type="term" value="P:tRNA wobble position uridine thiolation"/>
    <property type="evidence" value="ECO:0007669"/>
    <property type="project" value="InterPro"/>
</dbReference>
<protein>
    <recommendedName>
        <fullName evidence="4">Sulfur carrier protein TusA</fullName>
    </recommendedName>
    <alternativeName>
        <fullName evidence="4">Sulfur mediator TusA</fullName>
    </alternativeName>
    <alternativeName>
        <fullName evidence="4">Sulfur transfer protein TusA</fullName>
    </alternativeName>
    <alternativeName>
        <fullName evidence="4">tRNA 2-thiouridine synthesizing protein A</fullName>
    </alternativeName>
</protein>
<dbReference type="RefSeq" id="WP_158365828.1">
    <property type="nucleotide sequence ID" value="NZ_CP034882.1"/>
</dbReference>
<evidence type="ECO:0000256" key="3">
    <source>
        <dbReference type="ARBA" id="ARBA00022694"/>
    </source>
</evidence>
<dbReference type="GO" id="GO:0016740">
    <property type="term" value="F:transferase activity"/>
    <property type="evidence" value="ECO:0007669"/>
    <property type="project" value="UniProtKB-KW"/>
</dbReference>
<feature type="active site" description="Cysteine persulfide intermediate" evidence="4">
    <location>
        <position position="16"/>
    </location>
</feature>
<dbReference type="HAMAP" id="MF_00413">
    <property type="entry name" value="Thiourid_synth_A"/>
    <property type="match status" value="1"/>
</dbReference>
<organism evidence="6 7">
    <name type="scientific">Buchnera aphidicola</name>
    <name type="common">Brevicoryne brassicae</name>
    <dbReference type="NCBI Taxonomy" id="911343"/>
    <lineage>
        <taxon>Bacteria</taxon>
        <taxon>Pseudomonadati</taxon>
        <taxon>Pseudomonadota</taxon>
        <taxon>Gammaproteobacteria</taxon>
        <taxon>Enterobacterales</taxon>
        <taxon>Erwiniaceae</taxon>
        <taxon>Buchnera</taxon>
    </lineage>
</organism>
<dbReference type="InterPro" id="IPR036868">
    <property type="entry name" value="TusA-like_sf"/>
</dbReference>